<keyword evidence="6 12" id="KW-0547">Nucleotide-binding</keyword>
<comment type="subcellular location">
    <subcellularLocation>
        <location evidence="12">Cytoplasm</location>
    </subcellularLocation>
</comment>
<keyword evidence="12" id="KW-0963">Cytoplasm</keyword>
<protein>
    <recommendedName>
        <fullName evidence="12">ATP-dependent 6-phosphofructokinase</fullName>
        <shortName evidence="12">ATP-PFK</shortName>
        <shortName evidence="12">Phosphofructokinase</shortName>
        <ecNumber evidence="12">2.7.1.11</ecNumber>
    </recommendedName>
    <alternativeName>
        <fullName evidence="12">Phosphohexokinase</fullName>
    </alternativeName>
</protein>
<organism evidence="15 16">
    <name type="scientific">Cinnamomum micranthum f. kanehirae</name>
    <dbReference type="NCBI Taxonomy" id="337451"/>
    <lineage>
        <taxon>Eukaryota</taxon>
        <taxon>Viridiplantae</taxon>
        <taxon>Streptophyta</taxon>
        <taxon>Embryophyta</taxon>
        <taxon>Tracheophyta</taxon>
        <taxon>Spermatophyta</taxon>
        <taxon>Magnoliopsida</taxon>
        <taxon>Magnoliidae</taxon>
        <taxon>Laurales</taxon>
        <taxon>Lauraceae</taxon>
        <taxon>Cinnamomum</taxon>
    </lineage>
</organism>
<evidence type="ECO:0000256" key="5">
    <source>
        <dbReference type="ARBA" id="ARBA00022723"/>
    </source>
</evidence>
<dbReference type="EC" id="2.7.1.11" evidence="12"/>
<comment type="function">
    <text evidence="2 12">Catalyzes the phosphorylation of D-fructose 6-phosphate to fructose 1,6-bisphosphate by ATP, the first committing step of glycolysis.</text>
</comment>
<feature type="binding site" evidence="12">
    <location>
        <position position="231"/>
    </location>
    <ligand>
        <name>Mg(2+)</name>
        <dbReference type="ChEBI" id="CHEBI:18420"/>
        <note>catalytic</note>
    </ligand>
</feature>
<dbReference type="Gene3D" id="3.40.50.450">
    <property type="match status" value="1"/>
</dbReference>
<feature type="site" description="Important for substrate specificity; cannot use PPi as phosphoryl donor" evidence="12">
    <location>
        <position position="232"/>
    </location>
</feature>
<evidence type="ECO:0000256" key="8">
    <source>
        <dbReference type="ARBA" id="ARBA00022840"/>
    </source>
</evidence>
<comment type="subunit">
    <text evidence="12">Homotetramer.</text>
</comment>
<dbReference type="PRINTS" id="PR00476">
    <property type="entry name" value="PHFRCTKINASE"/>
</dbReference>
<evidence type="ECO:0000256" key="4">
    <source>
        <dbReference type="ARBA" id="ARBA00022679"/>
    </source>
</evidence>
<evidence type="ECO:0000256" key="9">
    <source>
        <dbReference type="ARBA" id="ARBA00022842"/>
    </source>
</evidence>
<feature type="domain" description="Phosphofructokinase" evidence="14">
    <location>
        <begin position="136"/>
        <end position="441"/>
    </location>
</feature>
<dbReference type="EMBL" id="QPKB01000002">
    <property type="protein sequence ID" value="RWR78201.1"/>
    <property type="molecule type" value="Genomic_DNA"/>
</dbReference>
<evidence type="ECO:0000256" key="12">
    <source>
        <dbReference type="HAMAP-Rule" id="MF_03186"/>
    </source>
</evidence>
<evidence type="ECO:0000256" key="6">
    <source>
        <dbReference type="ARBA" id="ARBA00022741"/>
    </source>
</evidence>
<comment type="pathway">
    <text evidence="12">Carbohydrate degradation; glycolysis; D-glyceraldehyde 3-phosphate and glycerone phosphate from D-glucose: step 3/4.</text>
</comment>
<keyword evidence="4 12" id="KW-0808">Transferase</keyword>
<sequence>MCVRKKRKKSAICRCFSGIPKPQSPNFQSVATVCKIRSSTAMGFSGTDHMKIVLGDAGYVLEDVPHFSDFIPDLPTYPNPLQHNPAYSVVKQYFVNVDDTVPQKIVVHKDSPRGTHFRRAGPRQKVYFESDEVHACIVTCGGLCPGLNTVIREIVCGLYDMYGVSRVLGIEGGYRGFYSCNTIPLTPKIVNDIHKRGGTILGTSRGGHDTSKIVDSIQDRGINQVYIIGGDGTQKGASVIFEEIKRRGLKVVVAGIPKTIDNDIAVIDKSFGFGTAVEEAQRAINAAHVEAESIENGVGVVKLMGRYSGFIAMYATLASRDVDCCLIPESPFYLEGKGGLFEFIEKRLKENGHVVLVLAEGAGQELMAESMRAMSHEDASGNKQLLDVGLWISQKIKDHFTERKKMVINLKYIDPTYMIRAIPSNASDNVYCTLLAQSAVHGAMAGYTGFTVGLVNGRHTYIPFYRVTETQNQVVITDRMWARLLSSTNQPSFLSSEDIMESKRKEEESSSHSLGSVNCNDDCMEAGKEGHMH</sequence>
<gene>
    <name evidence="12" type="primary">PFK</name>
    <name evidence="15" type="ORF">CKAN_00672400</name>
</gene>
<feature type="binding site" evidence="12">
    <location>
        <begin position="205"/>
        <end position="206"/>
    </location>
    <ligand>
        <name>ATP</name>
        <dbReference type="ChEBI" id="CHEBI:30616"/>
    </ligand>
</feature>
<comment type="similarity">
    <text evidence="12">Belongs to the phosphofructokinase type A (PFKA) family. PPi-dependent PFK group II subfamily. Atypical ATP-dependent clade 'X' sub-subfamily.</text>
</comment>
<dbReference type="FunFam" id="3.40.50.450:FF:000002">
    <property type="entry name" value="ATP-dependent 6-phosphofructokinase"/>
    <property type="match status" value="1"/>
</dbReference>
<feature type="binding site" evidence="12">
    <location>
        <position position="142"/>
    </location>
    <ligand>
        <name>ATP</name>
        <dbReference type="ChEBI" id="CHEBI:30616"/>
    </ligand>
</feature>
<dbReference type="UniPathway" id="UPA00109">
    <property type="reaction ID" value="UER00182"/>
</dbReference>
<dbReference type="GO" id="GO:0003872">
    <property type="term" value="F:6-phosphofructokinase activity"/>
    <property type="evidence" value="ECO:0007669"/>
    <property type="project" value="UniProtKB-UniRule"/>
</dbReference>
<dbReference type="InterPro" id="IPR012004">
    <property type="entry name" value="PyroP-dep_PFK_TP0108"/>
</dbReference>
<evidence type="ECO:0000313" key="16">
    <source>
        <dbReference type="Proteomes" id="UP000283530"/>
    </source>
</evidence>
<keyword evidence="5 12" id="KW-0479">Metal-binding</keyword>
<keyword evidence="8 12" id="KW-0067">ATP-binding</keyword>
<comment type="catalytic activity">
    <reaction evidence="11 12">
        <text>beta-D-fructose 6-phosphate + ATP = beta-D-fructose 1,6-bisphosphate + ADP + H(+)</text>
        <dbReference type="Rhea" id="RHEA:16109"/>
        <dbReference type="ChEBI" id="CHEBI:15378"/>
        <dbReference type="ChEBI" id="CHEBI:30616"/>
        <dbReference type="ChEBI" id="CHEBI:32966"/>
        <dbReference type="ChEBI" id="CHEBI:57634"/>
        <dbReference type="ChEBI" id="CHEBI:456216"/>
        <dbReference type="EC" id="2.7.1.11"/>
    </reaction>
</comment>
<keyword evidence="16" id="KW-1185">Reference proteome</keyword>
<dbReference type="InterPro" id="IPR022953">
    <property type="entry name" value="ATP_PFK"/>
</dbReference>
<evidence type="ECO:0000256" key="10">
    <source>
        <dbReference type="ARBA" id="ARBA00023152"/>
    </source>
</evidence>
<feature type="compositionally biased region" description="Basic and acidic residues" evidence="13">
    <location>
        <begin position="500"/>
        <end position="510"/>
    </location>
</feature>
<feature type="binding site" evidence="12">
    <location>
        <begin position="304"/>
        <end position="306"/>
    </location>
    <ligand>
        <name>substrate</name>
    </ligand>
</feature>
<keyword evidence="9 12" id="KW-0460">Magnesium</keyword>
<comment type="cofactor">
    <cofactor evidence="1 12">
        <name>Mg(2+)</name>
        <dbReference type="ChEBI" id="CHEBI:18420"/>
    </cofactor>
</comment>
<feature type="binding site" evidence="12">
    <location>
        <position position="360"/>
    </location>
    <ligand>
        <name>substrate</name>
    </ligand>
</feature>
<feature type="region of interest" description="Disordered" evidence="13">
    <location>
        <begin position="495"/>
        <end position="517"/>
    </location>
</feature>
<evidence type="ECO:0000256" key="2">
    <source>
        <dbReference type="ARBA" id="ARBA00002659"/>
    </source>
</evidence>
<dbReference type="STRING" id="337451.A0A3S3NZB4"/>
<evidence type="ECO:0000313" key="15">
    <source>
        <dbReference type="EMBL" id="RWR78201.1"/>
    </source>
</evidence>
<keyword evidence="3 12" id="KW-0021">Allosteric enzyme</keyword>
<dbReference type="PANTHER" id="PTHR45770">
    <property type="entry name" value="ATP-DEPENDENT 6-PHOSPHOFRUCTOKINASE 1"/>
    <property type="match status" value="1"/>
</dbReference>
<feature type="binding site" evidence="12">
    <location>
        <begin position="259"/>
        <end position="261"/>
    </location>
    <ligand>
        <name>substrate</name>
    </ligand>
</feature>
<evidence type="ECO:0000256" key="13">
    <source>
        <dbReference type="SAM" id="MobiDB-lite"/>
    </source>
</evidence>
<dbReference type="HAMAP" id="MF_01981">
    <property type="entry name" value="Phosphofructokinase_II_X"/>
    <property type="match status" value="1"/>
</dbReference>
<evidence type="ECO:0000256" key="3">
    <source>
        <dbReference type="ARBA" id="ARBA00022533"/>
    </source>
</evidence>
<name>A0A3S3NZB4_9MAGN</name>
<dbReference type="GO" id="GO:0005737">
    <property type="term" value="C:cytoplasm"/>
    <property type="evidence" value="ECO:0007669"/>
    <property type="project" value="UniProtKB-SubCell"/>
</dbReference>
<evidence type="ECO:0000256" key="1">
    <source>
        <dbReference type="ARBA" id="ARBA00001946"/>
    </source>
</evidence>
<dbReference type="SUPFAM" id="SSF53784">
    <property type="entry name" value="Phosphofructokinase"/>
    <property type="match status" value="1"/>
</dbReference>
<comment type="caution">
    <text evidence="15">The sequence shown here is derived from an EMBL/GenBank/DDBJ whole genome shotgun (WGS) entry which is preliminary data.</text>
</comment>
<dbReference type="NCBIfam" id="NF005301">
    <property type="entry name" value="PRK06830.1"/>
    <property type="match status" value="1"/>
</dbReference>
<feature type="active site" description="Proton acceptor" evidence="12">
    <location>
        <position position="261"/>
    </location>
</feature>
<proteinExistence type="inferred from homology"/>
<dbReference type="InterPro" id="IPR000023">
    <property type="entry name" value="Phosphofructokinase_dom"/>
</dbReference>
<accession>A0A3S3NZB4</accession>
<dbReference type="Proteomes" id="UP000283530">
    <property type="component" value="Unassembled WGS sequence"/>
</dbReference>
<keyword evidence="7 12" id="KW-0418">Kinase</keyword>
<evidence type="ECO:0000256" key="11">
    <source>
        <dbReference type="ARBA" id="ARBA00048070"/>
    </source>
</evidence>
<keyword evidence="10 12" id="KW-0324">Glycolysis</keyword>
<feature type="binding site" evidence="12">
    <location>
        <begin position="417"/>
        <end position="420"/>
    </location>
    <ligand>
        <name>substrate</name>
    </ligand>
</feature>
<dbReference type="InterPro" id="IPR035966">
    <property type="entry name" value="PKF_sf"/>
</dbReference>
<reference evidence="15 16" key="1">
    <citation type="journal article" date="2019" name="Nat. Plants">
        <title>Stout camphor tree genome fills gaps in understanding of flowering plant genome evolution.</title>
        <authorList>
            <person name="Chaw S.M."/>
            <person name="Liu Y.C."/>
            <person name="Wu Y.W."/>
            <person name="Wang H.Y."/>
            <person name="Lin C.I."/>
            <person name="Wu C.S."/>
            <person name="Ke H.M."/>
            <person name="Chang L.Y."/>
            <person name="Hsu C.Y."/>
            <person name="Yang H.T."/>
            <person name="Sudianto E."/>
            <person name="Hsu M.H."/>
            <person name="Wu K.P."/>
            <person name="Wang L.N."/>
            <person name="Leebens-Mack J.H."/>
            <person name="Tsai I.J."/>
        </authorList>
    </citation>
    <scope>NUCLEOTIDE SEQUENCE [LARGE SCALE GENOMIC DNA]</scope>
    <source>
        <strain evidence="16">cv. Chaw 1501</strain>
        <tissue evidence="15">Young leaves</tissue>
    </source>
</reference>
<feature type="binding site" evidence="12">
    <location>
        <begin position="230"/>
        <end position="233"/>
    </location>
    <ligand>
        <name>ATP</name>
        <dbReference type="ChEBI" id="CHEBI:30616"/>
    </ligand>
</feature>
<dbReference type="Pfam" id="PF00365">
    <property type="entry name" value="PFK"/>
    <property type="match status" value="1"/>
</dbReference>
<dbReference type="GO" id="GO:0005524">
    <property type="term" value="F:ATP binding"/>
    <property type="evidence" value="ECO:0007669"/>
    <property type="project" value="UniProtKB-KW"/>
</dbReference>
<comment type="activity regulation">
    <text evidence="12">Allosterically activated by AMP.</text>
</comment>
<evidence type="ECO:0000259" key="14">
    <source>
        <dbReference type="Pfam" id="PF00365"/>
    </source>
</evidence>
<dbReference type="AlphaFoldDB" id="A0A3S3NZB4"/>
<evidence type="ECO:0000256" key="7">
    <source>
        <dbReference type="ARBA" id="ARBA00022777"/>
    </source>
</evidence>
<dbReference type="OrthoDB" id="537915at2759"/>
<dbReference type="InterPro" id="IPR050929">
    <property type="entry name" value="PFKA"/>
</dbReference>
<dbReference type="GO" id="GO:0046872">
    <property type="term" value="F:metal ion binding"/>
    <property type="evidence" value="ECO:0007669"/>
    <property type="project" value="UniProtKB-KW"/>
</dbReference>
<dbReference type="GO" id="GO:0006002">
    <property type="term" value="P:fructose 6-phosphate metabolic process"/>
    <property type="evidence" value="ECO:0007669"/>
    <property type="project" value="InterPro"/>
</dbReference>